<proteinExistence type="predicted"/>
<evidence type="ECO:0000313" key="1">
    <source>
        <dbReference type="EMBL" id="GFS64766.1"/>
    </source>
</evidence>
<accession>A0A8X6MLX4</accession>
<reference evidence="1" key="1">
    <citation type="submission" date="2020-08" db="EMBL/GenBank/DDBJ databases">
        <title>Multicomponent nature underlies the extraordinary mechanical properties of spider dragline silk.</title>
        <authorList>
            <person name="Kono N."/>
            <person name="Nakamura H."/>
            <person name="Mori M."/>
            <person name="Yoshida Y."/>
            <person name="Ohtoshi R."/>
            <person name="Malay A.D."/>
            <person name="Moran D.A.P."/>
            <person name="Tomita M."/>
            <person name="Numata K."/>
            <person name="Arakawa K."/>
        </authorList>
    </citation>
    <scope>NUCLEOTIDE SEQUENCE</scope>
</reference>
<keyword evidence="2" id="KW-1185">Reference proteome</keyword>
<dbReference type="Proteomes" id="UP000886998">
    <property type="component" value="Unassembled WGS sequence"/>
</dbReference>
<name>A0A8X6MLX4_9ARAC</name>
<evidence type="ECO:0000313" key="2">
    <source>
        <dbReference type="Proteomes" id="UP000886998"/>
    </source>
</evidence>
<sequence>MDVLKSLNGWAKDLMGLTHYASGLCIFGMECSIVSISNVLQHGWPDQAVLDEAFVARMPPGWEIMKSESTSKRSSSQHARPYFSLLTSQKISRAFPIFKGFNLIRQVIGKEIKVLSSPHLWF</sequence>
<protein>
    <submittedName>
        <fullName evidence="1">Uncharacterized protein</fullName>
    </submittedName>
</protein>
<comment type="caution">
    <text evidence="1">The sequence shown here is derived from an EMBL/GenBank/DDBJ whole genome shotgun (WGS) entry which is preliminary data.</text>
</comment>
<dbReference type="EMBL" id="BMAV01028068">
    <property type="protein sequence ID" value="GFS64766.1"/>
    <property type="molecule type" value="Genomic_DNA"/>
</dbReference>
<organism evidence="1 2">
    <name type="scientific">Trichonephila inaurata madagascariensis</name>
    <dbReference type="NCBI Taxonomy" id="2747483"/>
    <lineage>
        <taxon>Eukaryota</taxon>
        <taxon>Metazoa</taxon>
        <taxon>Ecdysozoa</taxon>
        <taxon>Arthropoda</taxon>
        <taxon>Chelicerata</taxon>
        <taxon>Arachnida</taxon>
        <taxon>Araneae</taxon>
        <taxon>Araneomorphae</taxon>
        <taxon>Entelegynae</taxon>
        <taxon>Araneoidea</taxon>
        <taxon>Nephilidae</taxon>
        <taxon>Trichonephila</taxon>
        <taxon>Trichonephila inaurata</taxon>
    </lineage>
</organism>
<dbReference type="AlphaFoldDB" id="A0A8X6MLX4"/>
<gene>
    <name evidence="1" type="ORF">TNIN_386241</name>
</gene>